<dbReference type="SUPFAM" id="SSF56399">
    <property type="entry name" value="ADP-ribosylation"/>
    <property type="match status" value="1"/>
</dbReference>
<dbReference type="Gene3D" id="3.90.176.10">
    <property type="entry name" value="Toxin ADP-ribosyltransferase, Chain A, domain 1"/>
    <property type="match status" value="1"/>
</dbReference>
<dbReference type="AlphaFoldDB" id="A0A813X1F5"/>
<sequence length="658" mass="76810">MASASNKVPNSTDGNLETYSLIWLDGKVNKTEENLKTQQKLRQIINHLKTFTDKEQCQEYISSVSQQDRLVIIVSGHFGRQLVPIIHPLRQVSSIYVYCMDKKANEQWANEFNKVKGVITRLKDLITQIGLDHKNRIKSEKPLVISIYKINDNLNELNNQFIYSYLLIDLLLRMKSVETNKQALIDICKEQFPNNFAQLNLIEEFKENYKKDKAIWWYTRNSFLNQILNKALITQNIDLLFLFRSIIYDICEQLRQYQIKLPIQVYRSQMMSTHELNNLQQSIGDFISMNSFISTCIQKQKASQFSNISNDLHRVLFIIDADPNVVISKPFADVSQFTDDYEILFMIGSIFRINHIHQDLDEQIWVIQMSLCGDNEKQLKDVFDRMKKNYGGDGKEVSLRSFGDLLRDMGKLDLAEKMYSRLLSELPSNDASLPDLYNSFGVLSKEKRDYNTSLQWYNKALEMNTKINSSDYVKIGSLYNSIGEVHWKKYDPVNSVKYYKKAIEHFRQARDENHSSLAEFYNNIATVYQREKKFAKSLKYYKNSLVIQEKHLPSNHVDIATCYNNIGSAHFGLEDYKLAQEYYNKSLEIRLKSLPAQHPDIAMSYKNIGAIYEKKSEWQQALTYYEKAATIYRNSLPLPISNVIKIKEDIDRVSSKLK</sequence>
<feature type="repeat" description="TPR" evidence="3">
    <location>
        <begin position="518"/>
        <end position="551"/>
    </location>
</feature>
<dbReference type="SMART" id="SM00028">
    <property type="entry name" value="TPR"/>
    <property type="match status" value="6"/>
</dbReference>
<proteinExistence type="predicted"/>
<dbReference type="EMBL" id="CAJNOE010000074">
    <property type="protein sequence ID" value="CAF0863600.1"/>
    <property type="molecule type" value="Genomic_DNA"/>
</dbReference>
<evidence type="ECO:0000256" key="3">
    <source>
        <dbReference type="PROSITE-ProRule" id="PRU00339"/>
    </source>
</evidence>
<dbReference type="InterPro" id="IPR011990">
    <property type="entry name" value="TPR-like_helical_dom_sf"/>
</dbReference>
<protein>
    <submittedName>
        <fullName evidence="4">Uncharacterized protein</fullName>
    </submittedName>
</protein>
<dbReference type="Gene3D" id="1.25.40.10">
    <property type="entry name" value="Tetratricopeptide repeat domain"/>
    <property type="match status" value="2"/>
</dbReference>
<dbReference type="PROSITE" id="PS51996">
    <property type="entry name" value="TR_MART"/>
    <property type="match status" value="1"/>
</dbReference>
<dbReference type="InterPro" id="IPR019734">
    <property type="entry name" value="TPR_rpt"/>
</dbReference>
<comment type="caution">
    <text evidence="4">The sequence shown here is derived from an EMBL/GenBank/DDBJ whole genome shotgun (WGS) entry which is preliminary data.</text>
</comment>
<dbReference type="PANTHER" id="PTHR45641:SF19">
    <property type="entry name" value="NEPHROCYSTIN-3"/>
    <property type="match status" value="1"/>
</dbReference>
<dbReference type="SUPFAM" id="SSF81901">
    <property type="entry name" value="HCP-like"/>
    <property type="match status" value="1"/>
</dbReference>
<name>A0A813X1F5_9BILA</name>
<reference evidence="4" key="1">
    <citation type="submission" date="2021-02" db="EMBL/GenBank/DDBJ databases">
        <authorList>
            <person name="Nowell W R."/>
        </authorList>
    </citation>
    <scope>NUCLEOTIDE SEQUENCE</scope>
</reference>
<keyword evidence="2 3" id="KW-0802">TPR repeat</keyword>
<feature type="repeat" description="TPR" evidence="3">
    <location>
        <begin position="434"/>
        <end position="467"/>
    </location>
</feature>
<gene>
    <name evidence="4" type="ORF">IZO911_LOCUS10263</name>
</gene>
<organism evidence="4 5">
    <name type="scientific">Adineta steineri</name>
    <dbReference type="NCBI Taxonomy" id="433720"/>
    <lineage>
        <taxon>Eukaryota</taxon>
        <taxon>Metazoa</taxon>
        <taxon>Spiralia</taxon>
        <taxon>Gnathifera</taxon>
        <taxon>Rotifera</taxon>
        <taxon>Eurotatoria</taxon>
        <taxon>Bdelloidea</taxon>
        <taxon>Adinetida</taxon>
        <taxon>Adinetidae</taxon>
        <taxon>Adineta</taxon>
    </lineage>
</organism>
<accession>A0A813X1F5</accession>
<evidence type="ECO:0000313" key="5">
    <source>
        <dbReference type="Proteomes" id="UP000663860"/>
    </source>
</evidence>
<dbReference type="PROSITE" id="PS50005">
    <property type="entry name" value="TPR"/>
    <property type="match status" value="4"/>
</dbReference>
<evidence type="ECO:0000256" key="2">
    <source>
        <dbReference type="ARBA" id="ARBA00022803"/>
    </source>
</evidence>
<dbReference type="PANTHER" id="PTHR45641">
    <property type="entry name" value="TETRATRICOPEPTIDE REPEAT PROTEIN (AFU_ORTHOLOGUE AFUA_6G03870)"/>
    <property type="match status" value="1"/>
</dbReference>
<evidence type="ECO:0000313" key="4">
    <source>
        <dbReference type="EMBL" id="CAF0863600.1"/>
    </source>
</evidence>
<dbReference type="Pfam" id="PF13424">
    <property type="entry name" value="TPR_12"/>
    <property type="match status" value="2"/>
</dbReference>
<feature type="repeat" description="TPR" evidence="3">
    <location>
        <begin position="560"/>
        <end position="593"/>
    </location>
</feature>
<feature type="repeat" description="TPR" evidence="3">
    <location>
        <begin position="602"/>
        <end position="635"/>
    </location>
</feature>
<evidence type="ECO:0000256" key="1">
    <source>
        <dbReference type="ARBA" id="ARBA00022737"/>
    </source>
</evidence>
<keyword evidence="1" id="KW-0677">Repeat</keyword>
<dbReference type="Proteomes" id="UP000663860">
    <property type="component" value="Unassembled WGS sequence"/>
</dbReference>